<sequence>MTRHPGQPSPPRHGAVFFDASAKTGAAGGSDGGWGRTLAFGQPLAIRHAWAHPEVVALVQWAEAQSLAGRWVVLALAYEAAPAFDAALCVHSSMNGLPLAWAAYHAAPLAWSELAQEHAAFQAGPWRALVPPRRYAERFARLREWIAEGETYQVNYTLPFEARMGGSGLGWFVELARAQAGGFCAWLDLGRFEILSLSPELFFRLDGEGGVLARPMKGTAPRGRSEAEDRRLREGLFACPKNRAENVMIVDLLRSDLGRVAEPGSVRAPRLFHVEEYPTLFQMTSDVRARLKPDAGLAEVLRALFPCGSITGAPKIRATELIRELEPQPRGLYCGAIGLLEPSPAGRVRGCFSVPIRTIQLDRESSLARLGVGGGVTYDSNAAGEYAECLTKLRFALEPQAEFELLESLLLRNGCYPLLEWHLERLARSAGHFGFVYDGAAVRRALAELARRHPRGRLKARLLLPRDGALRFEAAPLSGGRSRVRLGFAPRPVDESDELLAHKTTRRDLFEAALASRPDCDDVLLVNRRGEVTESTRASLVLLLDGELATPPLRCGLLPGVFRERLLARGIARERTLTPDDVRRATRAWLVNSVRWWMACELAGGVG</sequence>
<evidence type="ECO:0000313" key="2">
    <source>
        <dbReference type="EMBL" id="SNR67654.1"/>
    </source>
</evidence>
<dbReference type="Gene3D" id="3.20.10.10">
    <property type="entry name" value="D-amino Acid Aminotransferase, subunit A, domain 2"/>
    <property type="match status" value="1"/>
</dbReference>
<dbReference type="Pfam" id="PF00425">
    <property type="entry name" value="Chorismate_bind"/>
    <property type="match status" value="1"/>
</dbReference>
<dbReference type="PRINTS" id="PR00095">
    <property type="entry name" value="ANTSNTHASEI"/>
</dbReference>
<dbReference type="InterPro" id="IPR019999">
    <property type="entry name" value="Anth_synth_I-like"/>
</dbReference>
<dbReference type="InterPro" id="IPR015890">
    <property type="entry name" value="Chorismate_C"/>
</dbReference>
<dbReference type="Gene3D" id="3.30.470.10">
    <property type="match status" value="1"/>
</dbReference>
<dbReference type="EMBL" id="FZOC01000001">
    <property type="protein sequence ID" value="SNR67654.1"/>
    <property type="molecule type" value="Genomic_DNA"/>
</dbReference>
<reference evidence="2 3" key="1">
    <citation type="submission" date="2017-06" db="EMBL/GenBank/DDBJ databases">
        <authorList>
            <person name="Kim H.J."/>
            <person name="Triplett B.A."/>
        </authorList>
    </citation>
    <scope>NUCLEOTIDE SEQUENCE [LARGE SCALE GENOMIC DNA]</scope>
    <source>
        <strain evidence="2 3">DSM 13116</strain>
    </source>
</reference>
<dbReference type="AlphaFoldDB" id="A0A238YAN3"/>
<dbReference type="InterPro" id="IPR005802">
    <property type="entry name" value="ADC_synth_comp_1"/>
</dbReference>
<dbReference type="InterPro" id="IPR043132">
    <property type="entry name" value="BCAT-like_C"/>
</dbReference>
<dbReference type="InterPro" id="IPR005801">
    <property type="entry name" value="ADC_synthase"/>
</dbReference>
<dbReference type="GO" id="GO:0016829">
    <property type="term" value="F:lyase activity"/>
    <property type="evidence" value="ECO:0007669"/>
    <property type="project" value="UniProtKB-KW"/>
</dbReference>
<dbReference type="GO" id="GO:0009396">
    <property type="term" value="P:folic acid-containing compound biosynthetic process"/>
    <property type="evidence" value="ECO:0007669"/>
    <property type="project" value="InterPro"/>
</dbReference>
<dbReference type="SUPFAM" id="SSF56752">
    <property type="entry name" value="D-aminoacid aminotransferase-like PLP-dependent enzymes"/>
    <property type="match status" value="1"/>
</dbReference>
<dbReference type="NCBIfam" id="TIGR00553">
    <property type="entry name" value="pabB"/>
    <property type="match status" value="1"/>
</dbReference>
<dbReference type="InterPro" id="IPR043131">
    <property type="entry name" value="BCAT-like_N"/>
</dbReference>
<name>A0A238YAN3_9BACT</name>
<dbReference type="Pfam" id="PF01063">
    <property type="entry name" value="Aminotran_4"/>
    <property type="match status" value="1"/>
</dbReference>
<feature type="domain" description="Chorismate-utilising enzyme C-terminal" evidence="1">
    <location>
        <begin position="133"/>
        <end position="392"/>
    </location>
</feature>
<evidence type="ECO:0000313" key="3">
    <source>
        <dbReference type="Proteomes" id="UP000198324"/>
    </source>
</evidence>
<dbReference type="PANTHER" id="PTHR11236">
    <property type="entry name" value="AMINOBENZOATE/ANTHRANILATE SYNTHASE"/>
    <property type="match status" value="1"/>
</dbReference>
<dbReference type="GO" id="GO:0046820">
    <property type="term" value="F:4-amino-4-deoxychorismate synthase activity"/>
    <property type="evidence" value="ECO:0007669"/>
    <property type="project" value="TreeGrafter"/>
</dbReference>
<keyword evidence="3" id="KW-1185">Reference proteome</keyword>
<evidence type="ECO:0000259" key="1">
    <source>
        <dbReference type="Pfam" id="PF00425"/>
    </source>
</evidence>
<dbReference type="Gene3D" id="3.60.120.10">
    <property type="entry name" value="Anthranilate synthase"/>
    <property type="match status" value="1"/>
</dbReference>
<proteinExistence type="predicted"/>
<dbReference type="SUPFAM" id="SSF56322">
    <property type="entry name" value="ADC synthase"/>
    <property type="match status" value="1"/>
</dbReference>
<keyword evidence="2" id="KW-0456">Lyase</keyword>
<dbReference type="Proteomes" id="UP000198324">
    <property type="component" value="Unassembled WGS sequence"/>
</dbReference>
<protein>
    <submittedName>
        <fullName evidence="2">Para-aminobenzoate synthetase / 4-amino-4-deoxychorismate lyase</fullName>
    </submittedName>
</protein>
<organism evidence="2 3">
    <name type="scientific">Humidesulfovibrio mexicanus</name>
    <dbReference type="NCBI Taxonomy" id="147047"/>
    <lineage>
        <taxon>Bacteria</taxon>
        <taxon>Pseudomonadati</taxon>
        <taxon>Thermodesulfobacteriota</taxon>
        <taxon>Desulfovibrionia</taxon>
        <taxon>Desulfovibrionales</taxon>
        <taxon>Desulfovibrionaceae</taxon>
        <taxon>Humidesulfovibrio</taxon>
    </lineage>
</organism>
<accession>A0A238YAN3</accession>
<dbReference type="PANTHER" id="PTHR11236:SF50">
    <property type="entry name" value="AMINODEOXYCHORISMATE SYNTHASE COMPONENT 1"/>
    <property type="match status" value="1"/>
</dbReference>
<gene>
    <name evidence="2" type="ORF">SAMN04488503_0796</name>
</gene>
<dbReference type="InterPro" id="IPR001544">
    <property type="entry name" value="Aminotrans_IV"/>
</dbReference>
<dbReference type="InterPro" id="IPR036038">
    <property type="entry name" value="Aminotransferase-like"/>
</dbReference>
<dbReference type="GO" id="GO:0000162">
    <property type="term" value="P:L-tryptophan biosynthetic process"/>
    <property type="evidence" value="ECO:0007669"/>
    <property type="project" value="TreeGrafter"/>
</dbReference>